<comment type="caution">
    <text evidence="2">The sequence shown here is derived from an EMBL/GenBank/DDBJ whole genome shotgun (WGS) entry which is preliminary data.</text>
</comment>
<evidence type="ECO:0000313" key="3">
    <source>
        <dbReference type="Proteomes" id="UP000230052"/>
    </source>
</evidence>
<evidence type="ECO:0000256" key="1">
    <source>
        <dbReference type="SAM" id="SignalP"/>
    </source>
</evidence>
<evidence type="ECO:0000313" key="2">
    <source>
        <dbReference type="EMBL" id="PIU41181.1"/>
    </source>
</evidence>
<protein>
    <recommendedName>
        <fullName evidence="4">DUF1302 domain-containing protein</fullName>
    </recommendedName>
</protein>
<dbReference type="EMBL" id="PEWV01000070">
    <property type="protein sequence ID" value="PIU41181.1"/>
    <property type="molecule type" value="Genomic_DNA"/>
</dbReference>
<evidence type="ECO:0008006" key="4">
    <source>
        <dbReference type="Google" id="ProtNLM"/>
    </source>
</evidence>
<dbReference type="AlphaFoldDB" id="A0A2J0KRF4"/>
<keyword evidence="1" id="KW-0732">Signal</keyword>
<gene>
    <name evidence="2" type="ORF">COS99_06750</name>
</gene>
<name>A0A2J0KRF4_9BACT</name>
<feature type="chain" id="PRO_5014399899" description="DUF1302 domain-containing protein" evidence="1">
    <location>
        <begin position="26"/>
        <end position="456"/>
    </location>
</feature>
<organism evidence="2 3">
    <name type="scientific">Candidatus Aquitaenariimonas noxiae</name>
    <dbReference type="NCBI Taxonomy" id="1974741"/>
    <lineage>
        <taxon>Bacteria</taxon>
        <taxon>Pseudomonadati</taxon>
        <taxon>Candidatus Omnitrophota</taxon>
        <taxon>Candidatus Aquitaenariimonas</taxon>
    </lineage>
</organism>
<sequence>MLSKVCSFIIIAFILAISISDVSFAESASINSEKIGNIPQDERKSPDAWAKIFDSVHGFIETAYGPKFLGDKLTQKNDYNLLEQRLQLKVAYRPQKPAWLASWNPEFFYKGDLLSDEYKEILRYQTREGYGLVSPLSWMDAKLGRQILTWGTGDYLFINDVFPKDYESFFIGRDDEYLKAPSDAGKFSIYSQLVSVDVVVIPFFTPDVSIRGDRLSFYDNFLGRIAGKESSWIFTEPAVQFENTEIATRLYRNLGEYETAIYAFKGFFNQPVGIKNESAKEVFYPKLAVFGASIRGPAPSVGGIASGEIGYSDSLQDRSGENRLIENSGMKYLLGYERDFPKDWRIGMQYFVEQMLNFDEFKANSQPGDIPRDEFRQLLTFRITKLFWLQTLEASLFSFYSPTDSDAYIRPRLAWQANDRWKLTVGANIFFGKHDWTEFDQLEGNDNFYIRLRYSF</sequence>
<feature type="signal peptide" evidence="1">
    <location>
        <begin position="1"/>
        <end position="25"/>
    </location>
</feature>
<accession>A0A2J0KRF4</accession>
<proteinExistence type="predicted"/>
<reference evidence="2 3" key="1">
    <citation type="submission" date="2017-09" db="EMBL/GenBank/DDBJ databases">
        <title>Depth-based differentiation of microbial function through sediment-hosted aquifers and enrichment of novel symbionts in the deep terrestrial subsurface.</title>
        <authorList>
            <person name="Probst A.J."/>
            <person name="Ladd B."/>
            <person name="Jarett J.K."/>
            <person name="Geller-Mcgrath D.E."/>
            <person name="Sieber C.M."/>
            <person name="Emerson J.B."/>
            <person name="Anantharaman K."/>
            <person name="Thomas B.C."/>
            <person name="Malmstrom R."/>
            <person name="Stieglmeier M."/>
            <person name="Klingl A."/>
            <person name="Woyke T."/>
            <person name="Ryan C.M."/>
            <person name="Banfield J.F."/>
        </authorList>
    </citation>
    <scope>NUCLEOTIDE SEQUENCE [LARGE SCALE GENOMIC DNA]</scope>
    <source>
        <strain evidence="2">CG07_land_8_20_14_0_80_42_15</strain>
    </source>
</reference>
<dbReference type="Proteomes" id="UP000230052">
    <property type="component" value="Unassembled WGS sequence"/>
</dbReference>